<dbReference type="SMART" id="SM00363">
    <property type="entry name" value="S4"/>
    <property type="match status" value="1"/>
</dbReference>
<comment type="caution">
    <text evidence="3">The sequence shown here is derived from an EMBL/GenBank/DDBJ whole genome shotgun (WGS) entry which is preliminary data.</text>
</comment>
<dbReference type="EMBL" id="JANTHZ010000008">
    <property type="protein sequence ID" value="MCS0496814.1"/>
    <property type="molecule type" value="Genomic_DNA"/>
</dbReference>
<evidence type="ECO:0000313" key="4">
    <source>
        <dbReference type="Proteomes" id="UP001151088"/>
    </source>
</evidence>
<sequence length="104" mass="11312">MASSPATPLPERHRLDLWLWHARCVRSRTSAAELVRAGRVRVNGSRVTAPAHAVRLDDVVTVALDGRVRILRVIGFIARRGDAKAAATTYLEISPDDLPGSHAP</sequence>
<keyword evidence="4" id="KW-1185">Reference proteome</keyword>
<dbReference type="CDD" id="cd00165">
    <property type="entry name" value="S4"/>
    <property type="match status" value="1"/>
</dbReference>
<evidence type="ECO:0000313" key="3">
    <source>
        <dbReference type="EMBL" id="MCS0496814.1"/>
    </source>
</evidence>
<dbReference type="InterPro" id="IPR036986">
    <property type="entry name" value="S4_RNA-bd_sf"/>
</dbReference>
<accession>A0A9X2PDN9</accession>
<proteinExistence type="predicted"/>
<feature type="domain" description="RNA-binding S4" evidence="2">
    <location>
        <begin position="13"/>
        <end position="75"/>
    </location>
</feature>
<evidence type="ECO:0000256" key="1">
    <source>
        <dbReference type="PROSITE-ProRule" id="PRU00182"/>
    </source>
</evidence>
<organism evidence="3 4">
    <name type="scientific">Ancylobacter mangrovi</name>
    <dbReference type="NCBI Taxonomy" id="2972472"/>
    <lineage>
        <taxon>Bacteria</taxon>
        <taxon>Pseudomonadati</taxon>
        <taxon>Pseudomonadota</taxon>
        <taxon>Alphaproteobacteria</taxon>
        <taxon>Hyphomicrobiales</taxon>
        <taxon>Xanthobacteraceae</taxon>
        <taxon>Ancylobacter</taxon>
    </lineage>
</organism>
<reference evidence="3" key="1">
    <citation type="submission" date="2022-08" db="EMBL/GenBank/DDBJ databases">
        <authorList>
            <person name="Li F."/>
        </authorList>
    </citation>
    <scope>NUCLEOTIDE SEQUENCE</scope>
    <source>
        <strain evidence="3">MQZ15Z-1</strain>
    </source>
</reference>
<name>A0A9X2PDN9_9HYPH</name>
<protein>
    <submittedName>
        <fullName evidence="3">S4 domain-containing protein</fullName>
    </submittedName>
</protein>
<dbReference type="Pfam" id="PF01479">
    <property type="entry name" value="S4"/>
    <property type="match status" value="1"/>
</dbReference>
<keyword evidence="1" id="KW-0694">RNA-binding</keyword>
<dbReference type="Gene3D" id="3.10.290.10">
    <property type="entry name" value="RNA-binding S4 domain"/>
    <property type="match status" value="1"/>
</dbReference>
<dbReference type="InterPro" id="IPR002942">
    <property type="entry name" value="S4_RNA-bd"/>
</dbReference>
<dbReference type="AlphaFoldDB" id="A0A9X2PDN9"/>
<dbReference type="Proteomes" id="UP001151088">
    <property type="component" value="Unassembled WGS sequence"/>
</dbReference>
<dbReference type="PROSITE" id="PS50889">
    <property type="entry name" value="S4"/>
    <property type="match status" value="1"/>
</dbReference>
<dbReference type="RefSeq" id="WP_258733974.1">
    <property type="nucleotide sequence ID" value="NZ_JANTHZ010000008.1"/>
</dbReference>
<dbReference type="SUPFAM" id="SSF55174">
    <property type="entry name" value="Alpha-L RNA-binding motif"/>
    <property type="match status" value="1"/>
</dbReference>
<evidence type="ECO:0000259" key="2">
    <source>
        <dbReference type="SMART" id="SM00363"/>
    </source>
</evidence>
<dbReference type="GO" id="GO:0003723">
    <property type="term" value="F:RNA binding"/>
    <property type="evidence" value="ECO:0007669"/>
    <property type="project" value="UniProtKB-KW"/>
</dbReference>
<gene>
    <name evidence="3" type="ORF">NVS89_17070</name>
</gene>